<evidence type="ECO:0008006" key="2">
    <source>
        <dbReference type="Google" id="ProtNLM"/>
    </source>
</evidence>
<comment type="caution">
    <text evidence="1">The sequence shown here is derived from an EMBL/GenBank/DDBJ whole genome shotgun (WGS) entry which is preliminary data.</text>
</comment>
<name>A0A750KKB8_SALER</name>
<reference evidence="1" key="2">
    <citation type="submission" date="2020-02" db="EMBL/GenBank/DDBJ databases">
        <authorList>
            <consortium name="NCBI Pathogen Detection Project"/>
        </authorList>
    </citation>
    <scope>NUCLEOTIDE SEQUENCE</scope>
    <source>
        <strain evidence="1">MA.JE_S09-001881</strain>
    </source>
</reference>
<dbReference type="EMBL" id="DAAVPB010000010">
    <property type="protein sequence ID" value="HAF6369788.1"/>
    <property type="molecule type" value="Genomic_DNA"/>
</dbReference>
<dbReference type="GO" id="GO:0003677">
    <property type="term" value="F:DNA binding"/>
    <property type="evidence" value="ECO:0007669"/>
    <property type="project" value="InterPro"/>
</dbReference>
<dbReference type="Pfam" id="PF01527">
    <property type="entry name" value="HTH_Tnp_1"/>
    <property type="match status" value="1"/>
</dbReference>
<sequence>MKKTRYIEGQIAFALIQAETGIHIGKLCRKMGISEDILYLLTTSVL</sequence>
<evidence type="ECO:0000313" key="1">
    <source>
        <dbReference type="EMBL" id="HAF6369788.1"/>
    </source>
</evidence>
<dbReference type="AlphaFoldDB" id="A0A750KKB8"/>
<dbReference type="GO" id="GO:0006313">
    <property type="term" value="P:DNA transposition"/>
    <property type="evidence" value="ECO:0007669"/>
    <property type="project" value="InterPro"/>
</dbReference>
<gene>
    <name evidence="1" type="ORF">G8N11_002684</name>
</gene>
<accession>A0A750KKB8</accession>
<reference evidence="1" key="1">
    <citation type="journal article" date="2018" name="Genome Biol.">
        <title>SKESA: strategic k-mer extension for scrupulous assemblies.</title>
        <authorList>
            <person name="Souvorov A."/>
            <person name="Agarwala R."/>
            <person name="Lipman D.J."/>
        </authorList>
    </citation>
    <scope>NUCLEOTIDE SEQUENCE</scope>
    <source>
        <strain evidence="1">MA.JE_S09-001881</strain>
    </source>
</reference>
<proteinExistence type="predicted"/>
<dbReference type="GO" id="GO:0004803">
    <property type="term" value="F:transposase activity"/>
    <property type="evidence" value="ECO:0007669"/>
    <property type="project" value="InterPro"/>
</dbReference>
<protein>
    <recommendedName>
        <fullName evidence="2">Transposase</fullName>
    </recommendedName>
</protein>
<organism evidence="1">
    <name type="scientific">Salmonella enterica</name>
    <name type="common">Salmonella choleraesuis</name>
    <dbReference type="NCBI Taxonomy" id="28901"/>
    <lineage>
        <taxon>Bacteria</taxon>
        <taxon>Pseudomonadati</taxon>
        <taxon>Pseudomonadota</taxon>
        <taxon>Gammaproteobacteria</taxon>
        <taxon>Enterobacterales</taxon>
        <taxon>Enterobacteriaceae</taxon>
        <taxon>Salmonella</taxon>
    </lineage>
</organism>
<dbReference type="InterPro" id="IPR002514">
    <property type="entry name" value="Transposase_8"/>
</dbReference>